<gene>
    <name evidence="1" type="ORF">A7U43_28585</name>
</gene>
<organism evidence="1 2">
    <name type="scientific">Mycobacterium adipatum</name>
    <dbReference type="NCBI Taxonomy" id="1682113"/>
    <lineage>
        <taxon>Bacteria</taxon>
        <taxon>Bacillati</taxon>
        <taxon>Actinomycetota</taxon>
        <taxon>Actinomycetes</taxon>
        <taxon>Mycobacteriales</taxon>
        <taxon>Mycobacteriaceae</taxon>
        <taxon>Mycobacterium</taxon>
    </lineage>
</organism>
<name>A0A172UWW2_9MYCO</name>
<geneLocation type="plasmid" evidence="2">
    <name>pmyc1</name>
</geneLocation>
<dbReference type="Proteomes" id="UP000077143">
    <property type="component" value="Plasmid pMYC1"/>
</dbReference>
<reference evidence="1 2" key="1">
    <citation type="submission" date="2016-05" db="EMBL/GenBank/DDBJ databases">
        <title>Complete genome sequence of a phthalic acid esters degrading Mycobacterium sp. YC-RL4.</title>
        <authorList>
            <person name="Ren L."/>
            <person name="Fan S."/>
            <person name="Ruth N."/>
            <person name="Jia Y."/>
            <person name="Wang J."/>
            <person name="Qiao C."/>
        </authorList>
    </citation>
    <scope>NUCLEOTIDE SEQUENCE [LARGE SCALE GENOMIC DNA]</scope>
    <source>
        <strain evidence="1 2">YC-RL4</strain>
        <plasmid evidence="2">pmyc1</plasmid>
    </source>
</reference>
<proteinExistence type="predicted"/>
<dbReference type="RefSeq" id="WP_068004466.1">
    <property type="nucleotide sequence ID" value="NZ_CP015597.1"/>
</dbReference>
<dbReference type="AlphaFoldDB" id="A0A172UWW2"/>
<keyword evidence="1" id="KW-0614">Plasmid</keyword>
<sequence length="239" mass="25660">MARTNRRRSRVDANDLAGYGSVAHGTVNVDRAARGLGASKTEVRQALRQAEATQANTFYRRISGKSEGDSTEGTSMRGMLQAVFGRGPRGGAVDTRAAAQSLGVSPGTVRRWAAGTQKPSPSRLASIRQAARRVTTTKKGRRSATADFRASAKGSQALKGGSKIWVSGEQGVGGYEQGYARDRRVATDISPSEIEAMLRAYEDGGDSGLRDWMTQFFDDKYVAGWDFVTIDDFGIGTPE</sequence>
<dbReference type="OrthoDB" id="4706085at2"/>
<protein>
    <submittedName>
        <fullName evidence="1">Uncharacterized protein</fullName>
    </submittedName>
</protein>
<evidence type="ECO:0000313" key="2">
    <source>
        <dbReference type="Proteomes" id="UP000077143"/>
    </source>
</evidence>
<evidence type="ECO:0000313" key="1">
    <source>
        <dbReference type="EMBL" id="ANE83470.1"/>
    </source>
</evidence>
<keyword evidence="2" id="KW-1185">Reference proteome</keyword>
<dbReference type="EMBL" id="CP015597">
    <property type="protein sequence ID" value="ANE83470.1"/>
    <property type="molecule type" value="Genomic_DNA"/>
</dbReference>
<dbReference type="KEGG" id="madi:A7U43_28585"/>
<accession>A0A172UWW2</accession>